<evidence type="ECO:0000313" key="1">
    <source>
        <dbReference type="EMBL" id="PVY40924.1"/>
    </source>
</evidence>
<keyword evidence="2" id="KW-1185">Reference proteome</keyword>
<organism evidence="1 2">
    <name type="scientific">Pontibacter virosus</name>
    <dbReference type="NCBI Taxonomy" id="1765052"/>
    <lineage>
        <taxon>Bacteria</taxon>
        <taxon>Pseudomonadati</taxon>
        <taxon>Bacteroidota</taxon>
        <taxon>Cytophagia</taxon>
        <taxon>Cytophagales</taxon>
        <taxon>Hymenobacteraceae</taxon>
        <taxon>Pontibacter</taxon>
    </lineage>
</organism>
<dbReference type="EMBL" id="QEKI01000006">
    <property type="protein sequence ID" value="PVY40924.1"/>
    <property type="molecule type" value="Genomic_DNA"/>
</dbReference>
<protein>
    <submittedName>
        <fullName evidence="1">Uncharacterized protein</fullName>
    </submittedName>
</protein>
<gene>
    <name evidence="1" type="ORF">C8E01_106266</name>
</gene>
<accession>A0A2U1AWW4</accession>
<sequence length="80" mass="9213">MSRRDKMNQRVVVHLFHNLGGWPDTKGMGEEASMAIGLVIHHNYNIIEFSRQMLPYLGKAYYSDAVINKTMYVGLIDRVN</sequence>
<comment type="caution">
    <text evidence="1">The sequence shown here is derived from an EMBL/GenBank/DDBJ whole genome shotgun (WGS) entry which is preliminary data.</text>
</comment>
<dbReference type="AlphaFoldDB" id="A0A2U1AWW4"/>
<reference evidence="1 2" key="1">
    <citation type="submission" date="2018-04" db="EMBL/GenBank/DDBJ databases">
        <title>Genomic Encyclopedia of Type Strains, Phase IV (KMG-IV): sequencing the most valuable type-strain genomes for metagenomic binning, comparative biology and taxonomic classification.</title>
        <authorList>
            <person name="Goeker M."/>
        </authorList>
    </citation>
    <scope>NUCLEOTIDE SEQUENCE [LARGE SCALE GENOMIC DNA]</scope>
    <source>
        <strain evidence="1 2">DSM 100231</strain>
    </source>
</reference>
<dbReference type="Proteomes" id="UP000245466">
    <property type="component" value="Unassembled WGS sequence"/>
</dbReference>
<proteinExistence type="predicted"/>
<evidence type="ECO:0000313" key="2">
    <source>
        <dbReference type="Proteomes" id="UP000245466"/>
    </source>
</evidence>
<name>A0A2U1AWW4_9BACT</name>